<evidence type="ECO:0000313" key="2">
    <source>
        <dbReference type="Proteomes" id="UP000827872"/>
    </source>
</evidence>
<reference evidence="1" key="1">
    <citation type="submission" date="2021-08" db="EMBL/GenBank/DDBJ databases">
        <title>The first chromosome-level gecko genome reveals the dynamic sex chromosomes of Neotropical dwarf geckos (Sphaerodactylidae: Sphaerodactylus).</title>
        <authorList>
            <person name="Pinto B.J."/>
            <person name="Keating S.E."/>
            <person name="Gamble T."/>
        </authorList>
    </citation>
    <scope>NUCLEOTIDE SEQUENCE</scope>
    <source>
        <strain evidence="1">TG3544</strain>
    </source>
</reference>
<keyword evidence="2" id="KW-1185">Reference proteome</keyword>
<accession>A0ACB8F1G0</accession>
<evidence type="ECO:0000313" key="1">
    <source>
        <dbReference type="EMBL" id="KAH7998637.1"/>
    </source>
</evidence>
<name>A0ACB8F1G0_9SAUR</name>
<gene>
    <name evidence="1" type="ORF">K3G42_018619</name>
</gene>
<dbReference type="Proteomes" id="UP000827872">
    <property type="component" value="Linkage Group LG12"/>
</dbReference>
<comment type="caution">
    <text evidence="1">The sequence shown here is derived from an EMBL/GenBank/DDBJ whole genome shotgun (WGS) entry which is preliminary data.</text>
</comment>
<dbReference type="EMBL" id="CM037625">
    <property type="protein sequence ID" value="KAH7998637.1"/>
    <property type="molecule type" value="Genomic_DNA"/>
</dbReference>
<proteinExistence type="predicted"/>
<organism evidence="1 2">
    <name type="scientific">Sphaerodactylus townsendi</name>
    <dbReference type="NCBI Taxonomy" id="933632"/>
    <lineage>
        <taxon>Eukaryota</taxon>
        <taxon>Metazoa</taxon>
        <taxon>Chordata</taxon>
        <taxon>Craniata</taxon>
        <taxon>Vertebrata</taxon>
        <taxon>Euteleostomi</taxon>
        <taxon>Lepidosauria</taxon>
        <taxon>Squamata</taxon>
        <taxon>Bifurcata</taxon>
        <taxon>Gekkota</taxon>
        <taxon>Sphaerodactylidae</taxon>
        <taxon>Sphaerodactylus</taxon>
    </lineage>
</organism>
<sequence>MLYHIPSAPVQQQDYKSTTKALQVTWVLGVPQESLEPTTFPLENPSFENVQEVQAITAGCQVLDAPADTEQVSFRLHKEETRKADNSLLVAFTNEFQLPQDLLDTNSPDTQKPTVSIEPLLKSTDPELKKQEISFKETDSEVFPSSEAAGTDDVYSAGGQPQDSNMPMTDVQNRTQTCVCPLTASLSLASTQPSRKGQMEIIDLCASEDESSGTSGAQKPDSSRPGQSGQMMETKILPVSKNEITEKWKKGILDPAGDNQRDWPTEKLPLKKRWRKRKMADQASPIKGKIKIDVPEAKIVRPNEKNLDVKVSGSRSKVLQKEKKNTQPKKAQTTRAMNSKNQMEAKARPEHLESLPKSKLALRMMESVQVFHPLGKSNVSTVTARKAPCSTTSAANTLSTSARSVPKAMLQPVPKEQLNPCTSIKAKPPVSQPKPPPSSLAKPSAIPIWVQQPRMRPKLQSSSLKETLPSIVGKRPSIQSREGIPVQDTYRPSHGQSKGPMSTTLTFRPRTVPRDHGLLFRYSPPPPILPFEIAFRNWKRPPPDLQVSTPITEQQRPIREMMKRRAQREREEAARWTSLGRVQFFVEHQKEKDTSVMFGYP</sequence>
<protein>
    <submittedName>
        <fullName evidence="1">Uncharacterized protein</fullName>
    </submittedName>
</protein>